<evidence type="ECO:0000256" key="14">
    <source>
        <dbReference type="ARBA" id="ARBA00049494"/>
    </source>
</evidence>
<accession>A0A3L6ZUQ6</accession>
<comment type="catalytic activity">
    <reaction evidence="14 15">
        <text>FMN + ATP + H(+) = FAD + diphosphate</text>
        <dbReference type="Rhea" id="RHEA:17237"/>
        <dbReference type="ChEBI" id="CHEBI:15378"/>
        <dbReference type="ChEBI" id="CHEBI:30616"/>
        <dbReference type="ChEBI" id="CHEBI:33019"/>
        <dbReference type="ChEBI" id="CHEBI:57692"/>
        <dbReference type="ChEBI" id="CHEBI:58210"/>
        <dbReference type="EC" id="2.7.7.2"/>
    </reaction>
</comment>
<keyword evidence="12" id="KW-0511">Multifunctional enzyme</keyword>
<dbReference type="SUPFAM" id="SSF52374">
    <property type="entry name" value="Nucleotidylyl transferase"/>
    <property type="match status" value="1"/>
</dbReference>
<name>A0A3L6ZUQ6_9HYPH</name>
<evidence type="ECO:0000313" key="17">
    <source>
        <dbReference type="EMBL" id="RLP71538.1"/>
    </source>
</evidence>
<keyword evidence="11 15" id="KW-0067">ATP-binding</keyword>
<dbReference type="NCBIfam" id="NF004159">
    <property type="entry name" value="PRK05627.1-2"/>
    <property type="match status" value="1"/>
</dbReference>
<comment type="catalytic activity">
    <reaction evidence="13 15">
        <text>riboflavin + ATP = FMN + ADP + H(+)</text>
        <dbReference type="Rhea" id="RHEA:14357"/>
        <dbReference type="ChEBI" id="CHEBI:15378"/>
        <dbReference type="ChEBI" id="CHEBI:30616"/>
        <dbReference type="ChEBI" id="CHEBI:57986"/>
        <dbReference type="ChEBI" id="CHEBI:58210"/>
        <dbReference type="ChEBI" id="CHEBI:456216"/>
        <dbReference type="EC" id="2.7.1.26"/>
    </reaction>
</comment>
<evidence type="ECO:0000256" key="12">
    <source>
        <dbReference type="ARBA" id="ARBA00023268"/>
    </source>
</evidence>
<sequence length="318" mass="33929">MQNSLPDVFTVLRNADAVPERLARPVLAIGNFDGVHRGHRAVIDAARAMAQDEGVAALALTFEPHPRAFFSPKTAPFRLTPEPAKLAQLAEAGLDGAVVLDFDAALAAVEAEAFVADILVGRYGVSGVAVGFDFHFGRARAGSPAFLKEAGARHGFQVAVVEPMRDEGDAISSTGIRNALAAGQVGHAAHMLGRPFSFTARVIHGDKRGRELGFPTANLELPEGAELAFGVYAVRAWHGMRRLDGVASYGRRPTFDNGRPLFEVYLFDFSGDLYGAALEVELAAYLRPELKFDGIAPLIAQMHLDSAQARAVLSGNAE</sequence>
<evidence type="ECO:0000256" key="6">
    <source>
        <dbReference type="ARBA" id="ARBA00022679"/>
    </source>
</evidence>
<reference evidence="17 18" key="1">
    <citation type="submission" date="2018-10" db="EMBL/GenBank/DDBJ databases">
        <title>Xanthobacter tagetidis genome sequencing and assembly.</title>
        <authorList>
            <person name="Maclea K.S."/>
            <person name="Goen A.E."/>
            <person name="Fatima S.A."/>
        </authorList>
    </citation>
    <scope>NUCLEOTIDE SEQUENCE [LARGE SCALE GENOMIC DNA]</scope>
    <source>
        <strain evidence="17 18">ATCC 700314</strain>
    </source>
</reference>
<evidence type="ECO:0000256" key="1">
    <source>
        <dbReference type="ARBA" id="ARBA00002121"/>
    </source>
</evidence>
<dbReference type="Proteomes" id="UP000269692">
    <property type="component" value="Unassembled WGS sequence"/>
</dbReference>
<keyword evidence="9 15" id="KW-0418">Kinase</keyword>
<dbReference type="EC" id="2.7.1.26" evidence="15"/>
<evidence type="ECO:0000256" key="8">
    <source>
        <dbReference type="ARBA" id="ARBA00022741"/>
    </source>
</evidence>
<evidence type="ECO:0000256" key="7">
    <source>
        <dbReference type="ARBA" id="ARBA00022695"/>
    </source>
</evidence>
<keyword evidence="6 15" id="KW-0808">Transferase</keyword>
<comment type="function">
    <text evidence="1">Catalyzes the phosphorylation of riboflavin to FMN followed by the adenylation of FMN to FAD.</text>
</comment>
<evidence type="ECO:0000313" key="18">
    <source>
        <dbReference type="Proteomes" id="UP000269692"/>
    </source>
</evidence>
<dbReference type="Pfam" id="PF01687">
    <property type="entry name" value="Flavokinase"/>
    <property type="match status" value="1"/>
</dbReference>
<dbReference type="Gene3D" id="3.40.50.620">
    <property type="entry name" value="HUPs"/>
    <property type="match status" value="1"/>
</dbReference>
<dbReference type="InterPro" id="IPR023468">
    <property type="entry name" value="Riboflavin_kinase"/>
</dbReference>
<dbReference type="UniPathway" id="UPA00277">
    <property type="reaction ID" value="UER00407"/>
</dbReference>
<evidence type="ECO:0000256" key="3">
    <source>
        <dbReference type="ARBA" id="ARBA00005201"/>
    </source>
</evidence>
<dbReference type="InterPro" id="IPR002606">
    <property type="entry name" value="Riboflavin_kinase_bac"/>
</dbReference>
<evidence type="ECO:0000259" key="16">
    <source>
        <dbReference type="SMART" id="SM00904"/>
    </source>
</evidence>
<dbReference type="InterPro" id="IPR023465">
    <property type="entry name" value="Riboflavin_kinase_dom_sf"/>
</dbReference>
<keyword evidence="18" id="KW-1185">Reference proteome</keyword>
<dbReference type="InterPro" id="IPR015864">
    <property type="entry name" value="FAD_synthase"/>
</dbReference>
<comment type="pathway">
    <text evidence="3 15">Cofactor biosynthesis; FMN biosynthesis; FMN from riboflavin (ATP route): step 1/1.</text>
</comment>
<dbReference type="OrthoDB" id="9803667at2"/>
<dbReference type="GO" id="GO:0005524">
    <property type="term" value="F:ATP binding"/>
    <property type="evidence" value="ECO:0007669"/>
    <property type="project" value="UniProtKB-UniRule"/>
</dbReference>
<dbReference type="Pfam" id="PF06574">
    <property type="entry name" value="FAD_syn"/>
    <property type="match status" value="1"/>
</dbReference>
<dbReference type="PIRSF" id="PIRSF004491">
    <property type="entry name" value="FAD_Synth"/>
    <property type="match status" value="1"/>
</dbReference>
<evidence type="ECO:0000256" key="4">
    <source>
        <dbReference type="ARBA" id="ARBA00022630"/>
    </source>
</evidence>
<keyword evidence="5 15" id="KW-0288">FMN</keyword>
<dbReference type="EC" id="2.7.7.2" evidence="15"/>
<comment type="pathway">
    <text evidence="2 15">Cofactor biosynthesis; FAD biosynthesis; FAD from FMN: step 1/1.</text>
</comment>
<proteinExistence type="inferred from homology"/>
<dbReference type="InterPro" id="IPR014729">
    <property type="entry name" value="Rossmann-like_a/b/a_fold"/>
</dbReference>
<dbReference type="Gene3D" id="2.40.30.30">
    <property type="entry name" value="Riboflavin kinase-like"/>
    <property type="match status" value="1"/>
</dbReference>
<evidence type="ECO:0000256" key="15">
    <source>
        <dbReference type="PIRNR" id="PIRNR004491"/>
    </source>
</evidence>
<dbReference type="GO" id="GO:0009398">
    <property type="term" value="P:FMN biosynthetic process"/>
    <property type="evidence" value="ECO:0007669"/>
    <property type="project" value="UniProtKB-UniRule"/>
</dbReference>
<dbReference type="CDD" id="cd02064">
    <property type="entry name" value="FAD_synthetase_N"/>
    <property type="match status" value="1"/>
</dbReference>
<keyword evidence="8 15" id="KW-0547">Nucleotide-binding</keyword>
<dbReference type="GO" id="GO:0009231">
    <property type="term" value="P:riboflavin biosynthetic process"/>
    <property type="evidence" value="ECO:0007669"/>
    <property type="project" value="InterPro"/>
</dbReference>
<dbReference type="UniPathway" id="UPA00276">
    <property type="reaction ID" value="UER00406"/>
</dbReference>
<evidence type="ECO:0000256" key="9">
    <source>
        <dbReference type="ARBA" id="ARBA00022777"/>
    </source>
</evidence>
<evidence type="ECO:0000256" key="2">
    <source>
        <dbReference type="ARBA" id="ARBA00004726"/>
    </source>
</evidence>
<dbReference type="GO" id="GO:0006747">
    <property type="term" value="P:FAD biosynthetic process"/>
    <property type="evidence" value="ECO:0007669"/>
    <property type="project" value="UniProtKB-UniRule"/>
</dbReference>
<comment type="similarity">
    <text evidence="15">Belongs to the ribF family.</text>
</comment>
<dbReference type="GO" id="GO:0003919">
    <property type="term" value="F:FMN adenylyltransferase activity"/>
    <property type="evidence" value="ECO:0007669"/>
    <property type="project" value="UniProtKB-UniRule"/>
</dbReference>
<feature type="domain" description="Riboflavin kinase" evidence="16">
    <location>
        <begin position="191"/>
        <end position="314"/>
    </location>
</feature>
<protein>
    <recommendedName>
        <fullName evidence="15">Riboflavin biosynthesis protein</fullName>
    </recommendedName>
    <domain>
        <recommendedName>
            <fullName evidence="15">Riboflavin kinase</fullName>
            <ecNumber evidence="15">2.7.1.26</ecNumber>
        </recommendedName>
        <alternativeName>
            <fullName evidence="15">Flavokinase</fullName>
        </alternativeName>
    </domain>
    <domain>
        <recommendedName>
            <fullName evidence="15">FMN adenylyltransferase</fullName>
            <ecNumber evidence="15">2.7.7.2</ecNumber>
        </recommendedName>
        <alternativeName>
            <fullName evidence="15">FAD pyrophosphorylase</fullName>
        </alternativeName>
        <alternativeName>
            <fullName evidence="15">FAD synthase</fullName>
        </alternativeName>
    </domain>
</protein>
<dbReference type="PANTHER" id="PTHR22749">
    <property type="entry name" value="RIBOFLAVIN KINASE/FMN ADENYLYLTRANSFERASE"/>
    <property type="match status" value="1"/>
</dbReference>
<gene>
    <name evidence="17" type="ORF">D9R14_22515</name>
</gene>
<dbReference type="GO" id="GO:0008531">
    <property type="term" value="F:riboflavin kinase activity"/>
    <property type="evidence" value="ECO:0007669"/>
    <property type="project" value="UniProtKB-UniRule"/>
</dbReference>
<evidence type="ECO:0000256" key="11">
    <source>
        <dbReference type="ARBA" id="ARBA00022840"/>
    </source>
</evidence>
<keyword evidence="10 15" id="KW-0274">FAD</keyword>
<evidence type="ECO:0000256" key="13">
    <source>
        <dbReference type="ARBA" id="ARBA00047880"/>
    </source>
</evidence>
<evidence type="ECO:0000256" key="10">
    <source>
        <dbReference type="ARBA" id="ARBA00022827"/>
    </source>
</evidence>
<dbReference type="InterPro" id="IPR015865">
    <property type="entry name" value="Riboflavin_kinase_bac/euk"/>
</dbReference>
<dbReference type="RefSeq" id="WP_121625885.1">
    <property type="nucleotide sequence ID" value="NZ_JACIIW010000005.1"/>
</dbReference>
<dbReference type="AlphaFoldDB" id="A0A3L6ZUQ6"/>
<dbReference type="NCBIfam" id="TIGR00083">
    <property type="entry name" value="ribF"/>
    <property type="match status" value="1"/>
</dbReference>
<organism evidence="17 18">
    <name type="scientific">Xanthobacter tagetidis</name>
    <dbReference type="NCBI Taxonomy" id="60216"/>
    <lineage>
        <taxon>Bacteria</taxon>
        <taxon>Pseudomonadati</taxon>
        <taxon>Pseudomonadota</taxon>
        <taxon>Alphaproteobacteria</taxon>
        <taxon>Hyphomicrobiales</taxon>
        <taxon>Xanthobacteraceae</taxon>
        <taxon>Xanthobacter</taxon>
    </lineage>
</organism>
<dbReference type="SMART" id="SM00904">
    <property type="entry name" value="Flavokinase"/>
    <property type="match status" value="1"/>
</dbReference>
<dbReference type="SUPFAM" id="SSF82114">
    <property type="entry name" value="Riboflavin kinase-like"/>
    <property type="match status" value="1"/>
</dbReference>
<dbReference type="PANTHER" id="PTHR22749:SF6">
    <property type="entry name" value="RIBOFLAVIN KINASE"/>
    <property type="match status" value="1"/>
</dbReference>
<comment type="caution">
    <text evidence="17">The sequence shown here is derived from an EMBL/GenBank/DDBJ whole genome shotgun (WGS) entry which is preliminary data.</text>
</comment>
<keyword evidence="7 15" id="KW-0548">Nucleotidyltransferase</keyword>
<keyword evidence="4 15" id="KW-0285">Flavoprotein</keyword>
<dbReference type="FunFam" id="3.40.50.620:FF:000021">
    <property type="entry name" value="Riboflavin biosynthesis protein"/>
    <property type="match status" value="1"/>
</dbReference>
<dbReference type="EMBL" id="RCTF01000033">
    <property type="protein sequence ID" value="RLP71538.1"/>
    <property type="molecule type" value="Genomic_DNA"/>
</dbReference>
<evidence type="ECO:0000256" key="5">
    <source>
        <dbReference type="ARBA" id="ARBA00022643"/>
    </source>
</evidence>
<dbReference type="NCBIfam" id="NF004160">
    <property type="entry name" value="PRK05627.1-3"/>
    <property type="match status" value="1"/>
</dbReference>